<name>A0AA37WZ03_9GAMM</name>
<organism evidence="2 3">
    <name type="scientific">Paraferrimonas haliotis</name>
    <dbReference type="NCBI Taxonomy" id="2013866"/>
    <lineage>
        <taxon>Bacteria</taxon>
        <taxon>Pseudomonadati</taxon>
        <taxon>Pseudomonadota</taxon>
        <taxon>Gammaproteobacteria</taxon>
        <taxon>Alteromonadales</taxon>
        <taxon>Ferrimonadaceae</taxon>
        <taxon>Paraferrimonas</taxon>
    </lineage>
</organism>
<dbReference type="Pfam" id="PF05057">
    <property type="entry name" value="DUF676"/>
    <property type="match status" value="1"/>
</dbReference>
<reference evidence="2 3" key="1">
    <citation type="journal article" date="2014" name="Int. J. Syst. Evol. Microbiol.">
        <title>Complete genome sequence of Corynebacterium casei LMG S-19264T (=DSM 44701T), isolated from a smear-ripened cheese.</title>
        <authorList>
            <consortium name="US DOE Joint Genome Institute (JGI-PGF)"/>
            <person name="Walter F."/>
            <person name="Albersmeier A."/>
            <person name="Kalinowski J."/>
            <person name="Ruckert C."/>
        </authorList>
    </citation>
    <scope>NUCLEOTIDE SEQUENCE [LARGE SCALE GENOMIC DNA]</scope>
    <source>
        <strain evidence="2 3">NBRC 112785</strain>
    </source>
</reference>
<dbReference type="Gene3D" id="3.40.50.1820">
    <property type="entry name" value="alpha/beta hydrolase"/>
    <property type="match status" value="1"/>
</dbReference>
<evidence type="ECO:0000313" key="2">
    <source>
        <dbReference type="EMBL" id="GLS84380.1"/>
    </source>
</evidence>
<dbReference type="Proteomes" id="UP001157439">
    <property type="component" value="Unassembled WGS sequence"/>
</dbReference>
<evidence type="ECO:0000259" key="1">
    <source>
        <dbReference type="Pfam" id="PF05057"/>
    </source>
</evidence>
<dbReference type="SUPFAM" id="SSF53474">
    <property type="entry name" value="alpha/beta-Hydrolases"/>
    <property type="match status" value="1"/>
</dbReference>
<dbReference type="PANTHER" id="PTHR37946:SF1">
    <property type="entry name" value="SLL1969 PROTEIN"/>
    <property type="match status" value="1"/>
</dbReference>
<evidence type="ECO:0000313" key="3">
    <source>
        <dbReference type="Proteomes" id="UP001157439"/>
    </source>
</evidence>
<sequence length="406" mass="45145">MGVRVAIGLMIVFLLSACSSFNQLRSNLDELENTYQTVDIQVEPSDNEAPLLLVALNDANGKEISNLWLVDKHNANRMLIAKSTQYLLAFFDDNGDFKRQQDEPYQLIPFKATSTITIAPSKFNRTQVLSGLNGRDLTLSDDPIMRQFRIGALASIDDVRFDLSQADLGLWQPMEQVKSGITGLYFVDEYNAHKPMVLFVHGMKGSPRNFQSIIRKVQAEGYQVLVYYYPSGLSLDTISDGLFESLAVAQHKYAVKRIHLVAHSMGGLISKAFLNRCEVAPNCIEVTSFTSVSTPFQGVKSAEAGVAYAPVVVPAWQDLQPSSEFIKQLYSVTSKTPHLLVFSYQLTGIINSESSDGVIALSSQLDSRAQLLATRMLGLPLGHVNVLDSEMLYEQMLTFWRDNEPD</sequence>
<proteinExistence type="predicted"/>
<accession>A0AA37WZ03</accession>
<dbReference type="PROSITE" id="PS51257">
    <property type="entry name" value="PROKAR_LIPOPROTEIN"/>
    <property type="match status" value="1"/>
</dbReference>
<protein>
    <recommendedName>
        <fullName evidence="1">DUF676 domain-containing protein</fullName>
    </recommendedName>
</protein>
<dbReference type="PANTHER" id="PTHR37946">
    <property type="entry name" value="SLL1969 PROTEIN"/>
    <property type="match status" value="1"/>
</dbReference>
<dbReference type="InterPro" id="IPR029058">
    <property type="entry name" value="AB_hydrolase_fold"/>
</dbReference>
<gene>
    <name evidence="2" type="ORF">GCM10007894_23570</name>
</gene>
<dbReference type="EMBL" id="BSPO01000003">
    <property type="protein sequence ID" value="GLS84380.1"/>
    <property type="molecule type" value="Genomic_DNA"/>
</dbReference>
<dbReference type="AlphaFoldDB" id="A0AA37WZ03"/>
<dbReference type="InterPro" id="IPR007751">
    <property type="entry name" value="DUF676_lipase-like"/>
</dbReference>
<comment type="caution">
    <text evidence="2">The sequence shown here is derived from an EMBL/GenBank/DDBJ whole genome shotgun (WGS) entry which is preliminary data.</text>
</comment>
<dbReference type="RefSeq" id="WP_158220751.1">
    <property type="nucleotide sequence ID" value="NZ_BSPO01000003.1"/>
</dbReference>
<feature type="domain" description="DUF676" evidence="1">
    <location>
        <begin position="196"/>
        <end position="318"/>
    </location>
</feature>
<keyword evidence="3" id="KW-1185">Reference proteome</keyword>